<sequence>MQLVLQLLELQLVQHVQLLLDQHQHRLRRRLTRPALPAHQYRSIRRKE</sequence>
<name>A0A2P8DWM2_9ACTN</name>
<reference evidence="1 2" key="1">
    <citation type="submission" date="2018-03" db="EMBL/GenBank/DDBJ databases">
        <title>Genomic Encyclopedia of Archaeal and Bacterial Type Strains, Phase II (KMG-II): from individual species to whole genera.</title>
        <authorList>
            <person name="Goeker M."/>
        </authorList>
    </citation>
    <scope>NUCLEOTIDE SEQUENCE [LARGE SCALE GENOMIC DNA]</scope>
    <source>
        <strain evidence="1 2">DSM 45211</strain>
    </source>
</reference>
<gene>
    <name evidence="1" type="ORF">CLV30_113114</name>
</gene>
<dbReference type="Proteomes" id="UP000243528">
    <property type="component" value="Unassembled WGS sequence"/>
</dbReference>
<dbReference type="AlphaFoldDB" id="A0A2P8DWM2"/>
<accession>A0A2P8DWM2</accession>
<evidence type="ECO:0000313" key="2">
    <source>
        <dbReference type="Proteomes" id="UP000243528"/>
    </source>
</evidence>
<evidence type="ECO:0000313" key="1">
    <source>
        <dbReference type="EMBL" id="PSL01626.1"/>
    </source>
</evidence>
<dbReference type="EMBL" id="PYGE01000013">
    <property type="protein sequence ID" value="PSL01626.1"/>
    <property type="molecule type" value="Genomic_DNA"/>
</dbReference>
<keyword evidence="2" id="KW-1185">Reference proteome</keyword>
<organism evidence="1 2">
    <name type="scientific">Haloactinopolyspora alba</name>
    <dbReference type="NCBI Taxonomy" id="648780"/>
    <lineage>
        <taxon>Bacteria</taxon>
        <taxon>Bacillati</taxon>
        <taxon>Actinomycetota</taxon>
        <taxon>Actinomycetes</taxon>
        <taxon>Jiangellales</taxon>
        <taxon>Jiangellaceae</taxon>
        <taxon>Haloactinopolyspora</taxon>
    </lineage>
</organism>
<comment type="caution">
    <text evidence="1">The sequence shown here is derived from an EMBL/GenBank/DDBJ whole genome shotgun (WGS) entry which is preliminary data.</text>
</comment>
<proteinExistence type="predicted"/>
<protein>
    <submittedName>
        <fullName evidence="1">Uncharacterized protein</fullName>
    </submittedName>
</protein>